<organism evidence="2 3">
    <name type="scientific">Pangasianodon hypophthalmus</name>
    <name type="common">Striped catfish</name>
    <name type="synonym">Helicophagus hypophthalmus</name>
    <dbReference type="NCBI Taxonomy" id="310915"/>
    <lineage>
        <taxon>Eukaryota</taxon>
        <taxon>Metazoa</taxon>
        <taxon>Chordata</taxon>
        <taxon>Craniata</taxon>
        <taxon>Vertebrata</taxon>
        <taxon>Euteleostomi</taxon>
        <taxon>Actinopterygii</taxon>
        <taxon>Neopterygii</taxon>
        <taxon>Teleostei</taxon>
        <taxon>Ostariophysi</taxon>
        <taxon>Siluriformes</taxon>
        <taxon>Pangasiidae</taxon>
        <taxon>Pangasianodon</taxon>
    </lineage>
</organism>
<feature type="coiled-coil region" evidence="1">
    <location>
        <begin position="126"/>
        <end position="153"/>
    </location>
</feature>
<gene>
    <name evidence="2" type="ORF">PHYPO_G00089100</name>
</gene>
<dbReference type="Proteomes" id="UP000327468">
    <property type="component" value="Chromosome 18"/>
</dbReference>
<proteinExistence type="predicted"/>
<accession>A0A5N5LI45</accession>
<dbReference type="AlphaFoldDB" id="A0A5N5LI45"/>
<protein>
    <recommendedName>
        <fullName evidence="4">Suppressor APC domain-containing protein 1</fullName>
    </recommendedName>
</protein>
<evidence type="ECO:0000313" key="3">
    <source>
        <dbReference type="Proteomes" id="UP000327468"/>
    </source>
</evidence>
<dbReference type="InterPro" id="IPR026828">
    <property type="entry name" value="SAPC2_1/2"/>
</dbReference>
<dbReference type="PANTHER" id="PTHR14907">
    <property type="entry name" value="FI14130P"/>
    <property type="match status" value="1"/>
</dbReference>
<sequence>MACDGSYTVVIVPLQNSLYSSDALRFFHWLKKLRALEREKDSLWIGLQVLEQARFWYQHQLEQVSQRHAKIGTRKHEEEEEGWSCALRSSMLRVNGSLGSLLNNAYVCNASPDGKDGLDWYLRWTNATLTQEVSQKNDRISMLEIEKEILTQQQDGIHYF</sequence>
<dbReference type="EMBL" id="VFJC01000019">
    <property type="protein sequence ID" value="KAB5542228.1"/>
    <property type="molecule type" value="Genomic_DNA"/>
</dbReference>
<dbReference type="Pfam" id="PF11414">
    <property type="entry name" value="Suppressor_APC"/>
    <property type="match status" value="1"/>
</dbReference>
<evidence type="ECO:0000256" key="1">
    <source>
        <dbReference type="SAM" id="Coils"/>
    </source>
</evidence>
<dbReference type="PANTHER" id="PTHR14907:SF4">
    <property type="entry name" value="SUPPRESSOR APC DOMAIN-CONTAINING PROTEIN 1"/>
    <property type="match status" value="1"/>
</dbReference>
<reference evidence="2 3" key="1">
    <citation type="submission" date="2019-06" db="EMBL/GenBank/DDBJ databases">
        <title>A chromosome-scale genome assembly of the striped catfish, Pangasianodon hypophthalmus.</title>
        <authorList>
            <person name="Wen M."/>
            <person name="Zahm M."/>
            <person name="Roques C."/>
            <person name="Cabau C."/>
            <person name="Klopp C."/>
            <person name="Donnadieu C."/>
            <person name="Jouanno E."/>
            <person name="Avarre J.-C."/>
            <person name="Campet M."/>
            <person name="Ha T.T.T."/>
            <person name="Dugue R."/>
            <person name="Lampietro C."/>
            <person name="Louis A."/>
            <person name="Herpin A."/>
            <person name="Echchiki A."/>
            <person name="Berthelot C."/>
            <person name="Parey E."/>
            <person name="Roest-Crollius H."/>
            <person name="Braasch I."/>
            <person name="Postlethwait J."/>
            <person name="Bobe J."/>
            <person name="Montfort J."/>
            <person name="Bouchez O."/>
            <person name="Begum T."/>
            <person name="Schartl M."/>
            <person name="Guiguen Y."/>
        </authorList>
    </citation>
    <scope>NUCLEOTIDE SEQUENCE [LARGE SCALE GENOMIC DNA]</scope>
    <source>
        <strain evidence="2 3">Indonesia</strain>
        <tissue evidence="2">Blood</tissue>
    </source>
</reference>
<evidence type="ECO:0008006" key="4">
    <source>
        <dbReference type="Google" id="ProtNLM"/>
    </source>
</evidence>
<keyword evidence="1" id="KW-0175">Coiled coil</keyword>
<dbReference type="OrthoDB" id="10035013at2759"/>
<name>A0A5N5LI45_PANHP</name>
<comment type="caution">
    <text evidence="2">The sequence shown here is derived from an EMBL/GenBank/DDBJ whole genome shotgun (WGS) entry which is preliminary data.</text>
</comment>
<keyword evidence="3" id="KW-1185">Reference proteome</keyword>
<evidence type="ECO:0000313" key="2">
    <source>
        <dbReference type="EMBL" id="KAB5542228.1"/>
    </source>
</evidence>